<protein>
    <submittedName>
        <fullName evidence="1">Uncharacterized protein</fullName>
    </submittedName>
</protein>
<evidence type="ECO:0000313" key="1">
    <source>
        <dbReference type="EMBL" id="DAF44290.1"/>
    </source>
</evidence>
<name>A0A8S5S0T3_9CAUD</name>
<sequence length="65" mass="8048">MKIPKKATVRVRCDIKMSEFLNQEDIEWLEREGFTNDEIKNKIEEWLRENIWEYIPENKIHIEVE</sequence>
<dbReference type="EMBL" id="BK032511">
    <property type="protein sequence ID" value="DAF44290.1"/>
    <property type="molecule type" value="Genomic_DNA"/>
</dbReference>
<reference evidence="1" key="1">
    <citation type="journal article" date="2021" name="Proc. Natl. Acad. Sci. U.S.A.">
        <title>A Catalog of Tens of Thousands of Viruses from Human Metagenomes Reveals Hidden Associations with Chronic Diseases.</title>
        <authorList>
            <person name="Tisza M.J."/>
            <person name="Buck C.B."/>
        </authorList>
    </citation>
    <scope>NUCLEOTIDE SEQUENCE</scope>
    <source>
        <strain evidence="1">Ct8Lf7</strain>
    </source>
</reference>
<accession>A0A8S5S0T3</accession>
<proteinExistence type="predicted"/>
<organism evidence="1">
    <name type="scientific">Podoviridae sp. ct8Lf7</name>
    <dbReference type="NCBI Taxonomy" id="2827723"/>
    <lineage>
        <taxon>Viruses</taxon>
        <taxon>Duplodnaviria</taxon>
        <taxon>Heunggongvirae</taxon>
        <taxon>Uroviricota</taxon>
        <taxon>Caudoviricetes</taxon>
    </lineage>
</organism>